<name>A0A1H0NZ11_9PSED</name>
<protein>
    <submittedName>
        <fullName evidence="1">Uncharacterized protein</fullName>
    </submittedName>
</protein>
<organism evidence="1 2">
    <name type="scientific">Pseudomonas arsenicoxydans</name>
    <dbReference type="NCBI Taxonomy" id="702115"/>
    <lineage>
        <taxon>Bacteria</taxon>
        <taxon>Pseudomonadati</taxon>
        <taxon>Pseudomonadota</taxon>
        <taxon>Gammaproteobacteria</taxon>
        <taxon>Pseudomonadales</taxon>
        <taxon>Pseudomonadaceae</taxon>
        <taxon>Pseudomonas</taxon>
    </lineage>
</organism>
<gene>
    <name evidence="1" type="ORF">SAMN04489798_4361</name>
</gene>
<evidence type="ECO:0000313" key="1">
    <source>
        <dbReference type="EMBL" id="SDO98027.1"/>
    </source>
</evidence>
<sequence length="78" mass="8933">MRIFKIEYLCDGEPRPHQFELKQVQLPAHESAMHLLQLHFGDGESSLIMPTADATPREILKQTELVRLTHITVVDQPS</sequence>
<accession>A0A1H0NZ11</accession>
<dbReference type="AlphaFoldDB" id="A0A1H0NZ11"/>
<dbReference type="EMBL" id="LT629705">
    <property type="protein sequence ID" value="SDO98027.1"/>
    <property type="molecule type" value="Genomic_DNA"/>
</dbReference>
<evidence type="ECO:0000313" key="2">
    <source>
        <dbReference type="Proteomes" id="UP000198827"/>
    </source>
</evidence>
<reference evidence="1 2" key="1">
    <citation type="submission" date="2016-10" db="EMBL/GenBank/DDBJ databases">
        <authorList>
            <person name="de Groot N.N."/>
        </authorList>
    </citation>
    <scope>NUCLEOTIDE SEQUENCE [LARGE SCALE GENOMIC DNA]</scope>
    <source>
        <strain evidence="1 2">CECT 7543</strain>
    </source>
</reference>
<proteinExistence type="predicted"/>
<dbReference type="Proteomes" id="UP000198827">
    <property type="component" value="Chromosome I"/>
</dbReference>